<dbReference type="PIRSF" id="PIRSF003092">
    <property type="entry name" value="MinD"/>
    <property type="match status" value="1"/>
</dbReference>
<dbReference type="STRING" id="407036.SAMN05216243_0496"/>
<dbReference type="SUPFAM" id="SSF52540">
    <property type="entry name" value="P-loop containing nucleoside triphosphate hydrolases"/>
    <property type="match status" value="1"/>
</dbReference>
<keyword evidence="1" id="KW-0547">Nucleotide-binding</keyword>
<dbReference type="InterPro" id="IPR050625">
    <property type="entry name" value="ParA/MinD_ATPase"/>
</dbReference>
<evidence type="ECO:0000313" key="5">
    <source>
        <dbReference type="Proteomes" id="UP000198694"/>
    </source>
</evidence>
<organism evidence="4 5">
    <name type="scientific">Sediminibacillus albus</name>
    <dbReference type="NCBI Taxonomy" id="407036"/>
    <lineage>
        <taxon>Bacteria</taxon>
        <taxon>Bacillati</taxon>
        <taxon>Bacillota</taxon>
        <taxon>Bacilli</taxon>
        <taxon>Bacillales</taxon>
        <taxon>Bacillaceae</taxon>
        <taxon>Sediminibacillus</taxon>
    </lineage>
</organism>
<keyword evidence="4" id="KW-0966">Cell projection</keyword>
<accession>A0A1G8W117</accession>
<keyword evidence="4" id="KW-0282">Flagellum</keyword>
<sequence>MIMAMNDQAENLRRKIEVRRNFRQAKTIAIVSGKGGVGKSNFALNFSLGLTLKDKKVLIFDLDIGMGNIDILLGKSSRLSIVNMFEDKLSIHDIIETAADSLSYISAGSGLSDIFTMDKANFDYFTTQFEELASGYDFIIFDMGAGITEGTAHFLMATDECIVVTTPEPTSLTDAYAMIKHISMKDSTIPLRLLVNRAQNRKSGIQTGNRLQQVVNRFLDRELLQLGVLPDDKAVVQAVTGQSPFMLYNQKSNVARAMVEIVDRFLGEKDRMESTTTDSRSFINKLKQFIKER</sequence>
<gene>
    <name evidence="4" type="ORF">SAMN05216243_0496</name>
</gene>
<dbReference type="PANTHER" id="PTHR43384">
    <property type="entry name" value="SEPTUM SITE-DETERMINING PROTEIN MIND HOMOLOG, CHLOROPLASTIC-RELATED"/>
    <property type="match status" value="1"/>
</dbReference>
<dbReference type="InterPro" id="IPR025669">
    <property type="entry name" value="AAA_dom"/>
</dbReference>
<dbReference type="InterPro" id="IPR033875">
    <property type="entry name" value="FlhG"/>
</dbReference>
<dbReference type="GO" id="GO:0005524">
    <property type="term" value="F:ATP binding"/>
    <property type="evidence" value="ECO:0007669"/>
    <property type="project" value="UniProtKB-KW"/>
</dbReference>
<dbReference type="GO" id="GO:0009898">
    <property type="term" value="C:cytoplasmic side of plasma membrane"/>
    <property type="evidence" value="ECO:0007669"/>
    <property type="project" value="TreeGrafter"/>
</dbReference>
<dbReference type="AlphaFoldDB" id="A0A1G8W117"/>
<dbReference type="GO" id="GO:0016887">
    <property type="term" value="F:ATP hydrolysis activity"/>
    <property type="evidence" value="ECO:0007669"/>
    <property type="project" value="TreeGrafter"/>
</dbReference>
<dbReference type="EMBL" id="FNFL01000001">
    <property type="protein sequence ID" value="SDJ72074.1"/>
    <property type="molecule type" value="Genomic_DNA"/>
</dbReference>
<feature type="domain" description="AAA" evidence="3">
    <location>
        <begin position="25"/>
        <end position="183"/>
    </location>
</feature>
<dbReference type="PANTHER" id="PTHR43384:SF4">
    <property type="entry name" value="CELLULOSE BIOSYNTHESIS PROTEIN BCSQ-RELATED"/>
    <property type="match status" value="1"/>
</dbReference>
<evidence type="ECO:0000313" key="4">
    <source>
        <dbReference type="EMBL" id="SDJ72074.1"/>
    </source>
</evidence>
<dbReference type="Proteomes" id="UP000198694">
    <property type="component" value="Unassembled WGS sequence"/>
</dbReference>
<evidence type="ECO:0000259" key="3">
    <source>
        <dbReference type="Pfam" id="PF13614"/>
    </source>
</evidence>
<dbReference type="Pfam" id="PF13614">
    <property type="entry name" value="AAA_31"/>
    <property type="match status" value="1"/>
</dbReference>
<dbReference type="InterPro" id="IPR027417">
    <property type="entry name" value="P-loop_NTPase"/>
</dbReference>
<keyword evidence="5" id="KW-1185">Reference proteome</keyword>
<dbReference type="CDD" id="cd02038">
    <property type="entry name" value="FlhG-like"/>
    <property type="match status" value="1"/>
</dbReference>
<name>A0A1G8W117_9BACI</name>
<dbReference type="GO" id="GO:0051782">
    <property type="term" value="P:negative regulation of cell division"/>
    <property type="evidence" value="ECO:0007669"/>
    <property type="project" value="TreeGrafter"/>
</dbReference>
<evidence type="ECO:0000256" key="2">
    <source>
        <dbReference type="ARBA" id="ARBA00022840"/>
    </source>
</evidence>
<keyword evidence="4" id="KW-0969">Cilium</keyword>
<evidence type="ECO:0000256" key="1">
    <source>
        <dbReference type="ARBA" id="ARBA00022741"/>
    </source>
</evidence>
<dbReference type="GO" id="GO:0005829">
    <property type="term" value="C:cytosol"/>
    <property type="evidence" value="ECO:0007669"/>
    <property type="project" value="TreeGrafter"/>
</dbReference>
<dbReference type="InterPro" id="IPR025501">
    <property type="entry name" value="MinD_FleN"/>
</dbReference>
<protein>
    <submittedName>
        <fullName evidence="4">Flagellar biosynthesis protein FlhG</fullName>
    </submittedName>
</protein>
<keyword evidence="2" id="KW-0067">ATP-binding</keyword>
<dbReference type="Gene3D" id="3.40.50.300">
    <property type="entry name" value="P-loop containing nucleotide triphosphate hydrolases"/>
    <property type="match status" value="1"/>
</dbReference>
<reference evidence="4 5" key="1">
    <citation type="submission" date="2016-10" db="EMBL/GenBank/DDBJ databases">
        <authorList>
            <person name="de Groot N.N."/>
        </authorList>
    </citation>
    <scope>NUCLEOTIDE SEQUENCE [LARGE SCALE GENOMIC DNA]</scope>
    <source>
        <strain evidence="4 5">CGMCC 1.6502</strain>
    </source>
</reference>
<proteinExistence type="predicted"/>